<evidence type="ECO:0000259" key="7">
    <source>
        <dbReference type="Pfam" id="PF00551"/>
    </source>
</evidence>
<dbReference type="GO" id="GO:0005829">
    <property type="term" value="C:cytosol"/>
    <property type="evidence" value="ECO:0007669"/>
    <property type="project" value="TreeGrafter"/>
</dbReference>
<evidence type="ECO:0000256" key="5">
    <source>
        <dbReference type="ARBA" id="ARBA00047664"/>
    </source>
</evidence>
<dbReference type="AlphaFoldDB" id="A0A917YCH1"/>
<comment type="caution">
    <text evidence="8">The sequence shown here is derived from an EMBL/GenBank/DDBJ whole genome shotgun (WGS) entry which is preliminary data.</text>
</comment>
<dbReference type="GO" id="GO:0004644">
    <property type="term" value="F:phosphoribosylglycinamide formyltransferase activity"/>
    <property type="evidence" value="ECO:0007669"/>
    <property type="project" value="UniProtKB-UniRule"/>
</dbReference>
<name>A0A917YCH1_9ACTN</name>
<feature type="binding site" evidence="6">
    <location>
        <position position="176"/>
    </location>
    <ligand>
        <name>(6R)-10-formyltetrahydrofolate</name>
        <dbReference type="ChEBI" id="CHEBI:195366"/>
    </ligand>
</feature>
<feature type="domain" description="Formyl transferase N-terminal" evidence="7">
    <location>
        <begin position="68"/>
        <end position="251"/>
    </location>
</feature>
<dbReference type="HAMAP" id="MF_01930">
    <property type="entry name" value="PurN"/>
    <property type="match status" value="1"/>
</dbReference>
<evidence type="ECO:0000256" key="6">
    <source>
        <dbReference type="HAMAP-Rule" id="MF_01930"/>
    </source>
</evidence>
<comment type="catalytic activity">
    <reaction evidence="5 6">
        <text>N(1)-(5-phospho-beta-D-ribosyl)glycinamide + (6R)-10-formyltetrahydrofolate = N(2)-formyl-N(1)-(5-phospho-beta-D-ribosyl)glycinamide + (6S)-5,6,7,8-tetrahydrofolate + H(+)</text>
        <dbReference type="Rhea" id="RHEA:15053"/>
        <dbReference type="ChEBI" id="CHEBI:15378"/>
        <dbReference type="ChEBI" id="CHEBI:57453"/>
        <dbReference type="ChEBI" id="CHEBI:143788"/>
        <dbReference type="ChEBI" id="CHEBI:147286"/>
        <dbReference type="ChEBI" id="CHEBI:195366"/>
        <dbReference type="EC" id="2.1.2.2"/>
    </reaction>
</comment>
<dbReference type="CDD" id="cd08645">
    <property type="entry name" value="FMT_core_GART"/>
    <property type="match status" value="1"/>
</dbReference>
<protein>
    <recommendedName>
        <fullName evidence="6">Phosphoribosylglycinamide formyltransferase</fullName>
        <ecNumber evidence="6">2.1.2.2</ecNumber>
    </recommendedName>
    <alternativeName>
        <fullName evidence="6">5'-phosphoribosylglycinamide transformylase</fullName>
    </alternativeName>
    <alternativeName>
        <fullName evidence="6">GAR transformylase</fullName>
        <shortName evidence="6">GART</shortName>
    </alternativeName>
</protein>
<dbReference type="EC" id="2.1.2.2" evidence="6"/>
<dbReference type="InterPro" id="IPR001555">
    <property type="entry name" value="GART_AS"/>
</dbReference>
<sequence>MVDGVPEWILPRRYLPATPPSRGGLPGVPVSLLTVGRFVDFPVSRGAKHSYDRTNAPPRKGPVVAKAKRLVVLVSGSGTNLQALLDAIATHGAEAYGAEIVAVGADRDGIEGLARAERAGIPTFVRRVKDYDSRDAWDEALAEAVSAHEPDLVISAGFMKIVGKEFLARFGGRFVNTHPALLPSFPGTHGVRDALAYGAKVAGCTVHFVDDGVDTGPIIAQGVVEVRDEDDESALHERIKEVERRLLVDVVGRLARNGYRIEGRKVVIQ</sequence>
<dbReference type="GO" id="GO:0006189">
    <property type="term" value="P:'de novo' IMP biosynthetic process"/>
    <property type="evidence" value="ECO:0007669"/>
    <property type="project" value="UniProtKB-UniRule"/>
</dbReference>
<keyword evidence="2 6" id="KW-0808">Transferase</keyword>
<dbReference type="EMBL" id="BMMM01000016">
    <property type="protein sequence ID" value="GGN82991.1"/>
    <property type="molecule type" value="Genomic_DNA"/>
</dbReference>
<feature type="binding site" evidence="6">
    <location>
        <position position="134"/>
    </location>
    <ligand>
        <name>(6R)-10-formyltetrahydrofolate</name>
        <dbReference type="ChEBI" id="CHEBI:195366"/>
    </ligand>
</feature>
<dbReference type="FunFam" id="3.40.50.170:FF:000008">
    <property type="entry name" value="Phosphoribosylglycinamide formyltransferase"/>
    <property type="match status" value="1"/>
</dbReference>
<feature type="binding site" evidence="6">
    <location>
        <begin position="159"/>
        <end position="162"/>
    </location>
    <ligand>
        <name>(6R)-10-formyltetrahydrofolate</name>
        <dbReference type="ChEBI" id="CHEBI:195366"/>
    </ligand>
</feature>
<dbReference type="Pfam" id="PF00551">
    <property type="entry name" value="Formyl_trans_N"/>
    <property type="match status" value="1"/>
</dbReference>
<dbReference type="Gene3D" id="3.40.50.170">
    <property type="entry name" value="Formyl transferase, N-terminal domain"/>
    <property type="match status" value="1"/>
</dbReference>
<dbReference type="PROSITE" id="PS00373">
    <property type="entry name" value="GART"/>
    <property type="match status" value="1"/>
</dbReference>
<gene>
    <name evidence="6 8" type="primary">purN</name>
    <name evidence="8" type="ORF">GCM10011579_071270</name>
</gene>
<dbReference type="InterPro" id="IPR004607">
    <property type="entry name" value="GART"/>
</dbReference>
<feature type="binding site" evidence="6">
    <location>
        <begin position="78"/>
        <end position="80"/>
    </location>
    <ligand>
        <name>N(1)-(5-phospho-beta-D-ribosyl)glycinamide</name>
        <dbReference type="ChEBI" id="CHEBI:143788"/>
    </ligand>
</feature>
<proteinExistence type="inferred from homology"/>
<comment type="similarity">
    <text evidence="4 6">Belongs to the GART family.</text>
</comment>
<evidence type="ECO:0000313" key="8">
    <source>
        <dbReference type="EMBL" id="GGN82991.1"/>
    </source>
</evidence>
<dbReference type="InterPro" id="IPR036477">
    <property type="entry name" value="Formyl_transf_N_sf"/>
</dbReference>
<evidence type="ECO:0000256" key="1">
    <source>
        <dbReference type="ARBA" id="ARBA00005054"/>
    </source>
</evidence>
<dbReference type="NCBIfam" id="TIGR00639">
    <property type="entry name" value="PurN"/>
    <property type="match status" value="1"/>
</dbReference>
<evidence type="ECO:0000256" key="3">
    <source>
        <dbReference type="ARBA" id="ARBA00022755"/>
    </source>
</evidence>
<dbReference type="InterPro" id="IPR002376">
    <property type="entry name" value="Formyl_transf_N"/>
</dbReference>
<dbReference type="Proteomes" id="UP000600365">
    <property type="component" value="Unassembled WGS sequence"/>
</dbReference>
<reference evidence="8 9" key="1">
    <citation type="journal article" date="2014" name="Int. J. Syst. Evol. Microbiol.">
        <title>Complete genome sequence of Corynebacterium casei LMG S-19264T (=DSM 44701T), isolated from a smear-ripened cheese.</title>
        <authorList>
            <consortium name="US DOE Joint Genome Institute (JGI-PGF)"/>
            <person name="Walter F."/>
            <person name="Albersmeier A."/>
            <person name="Kalinowski J."/>
            <person name="Ruckert C."/>
        </authorList>
    </citation>
    <scope>NUCLEOTIDE SEQUENCE [LARGE SCALE GENOMIC DNA]</scope>
    <source>
        <strain evidence="8 9">CGMCC 4.7111</strain>
    </source>
</reference>
<accession>A0A917YCH1</accession>
<dbReference type="PANTHER" id="PTHR43369">
    <property type="entry name" value="PHOSPHORIBOSYLGLYCINAMIDE FORMYLTRANSFERASE"/>
    <property type="match status" value="1"/>
</dbReference>
<evidence type="ECO:0000256" key="4">
    <source>
        <dbReference type="ARBA" id="ARBA00038440"/>
    </source>
</evidence>
<dbReference type="SUPFAM" id="SSF53328">
    <property type="entry name" value="Formyltransferase"/>
    <property type="match status" value="1"/>
</dbReference>
<feature type="site" description="Raises pKa of active site His" evidence="6">
    <location>
        <position position="214"/>
    </location>
</feature>
<evidence type="ECO:0000256" key="2">
    <source>
        <dbReference type="ARBA" id="ARBA00022679"/>
    </source>
</evidence>
<feature type="active site" description="Proton donor" evidence="6">
    <location>
        <position position="178"/>
    </location>
</feature>
<comment type="function">
    <text evidence="6">Catalyzes the transfer of a formyl group from 10-formyltetrahydrofolate to 5-phospho-ribosyl-glycinamide (GAR), producing 5-phospho-ribosyl-N-formylglycinamide (FGAR) and tetrahydrofolate.</text>
</comment>
<comment type="pathway">
    <text evidence="1 6">Purine metabolism; IMP biosynthesis via de novo pathway; N(2)-formyl-N(1)-(5-phospho-D-ribosyl)glycinamide from N(1)-(5-phospho-D-ribosyl)glycinamide (10-formyl THF route): step 1/1.</text>
</comment>
<dbReference type="PANTHER" id="PTHR43369:SF2">
    <property type="entry name" value="PHOSPHORIBOSYLGLYCINAMIDE FORMYLTRANSFERASE"/>
    <property type="match status" value="1"/>
</dbReference>
<keyword evidence="3 6" id="KW-0658">Purine biosynthesis</keyword>
<evidence type="ECO:0000313" key="9">
    <source>
        <dbReference type="Proteomes" id="UP000600365"/>
    </source>
</evidence>
<organism evidence="8 9">
    <name type="scientific">Streptomyces albiflavescens</name>
    <dbReference type="NCBI Taxonomy" id="1623582"/>
    <lineage>
        <taxon>Bacteria</taxon>
        <taxon>Bacillati</taxon>
        <taxon>Actinomycetota</taxon>
        <taxon>Actinomycetes</taxon>
        <taxon>Kitasatosporales</taxon>
        <taxon>Streptomycetaceae</taxon>
        <taxon>Streptomyces</taxon>
    </lineage>
</organism>
<keyword evidence="9" id="KW-1185">Reference proteome</keyword>